<name>A0ABQ6WUQ1_9EURO</name>
<protein>
    <submittedName>
        <fullName evidence="1">Uncharacterized protein</fullName>
    </submittedName>
</protein>
<reference evidence="1 2" key="1">
    <citation type="submission" date="2019-04" db="EMBL/GenBank/DDBJ databases">
        <authorList>
            <consortium name="DOE Joint Genome Institute"/>
            <person name="Mondo S."/>
            <person name="Kjaerbolling I."/>
            <person name="Vesth T."/>
            <person name="Frisvad J.C."/>
            <person name="Nybo J.L."/>
            <person name="Theobald S."/>
            <person name="Kildgaard S."/>
            <person name="Isbrandt T."/>
            <person name="Kuo A."/>
            <person name="Sato A."/>
            <person name="Lyhne E.K."/>
            <person name="Kogle M.E."/>
            <person name="Wiebenga A."/>
            <person name="Kun R.S."/>
            <person name="Lubbers R.J."/>
            <person name="Makela M.R."/>
            <person name="Barry K."/>
            <person name="Chovatia M."/>
            <person name="Clum A."/>
            <person name="Daum C."/>
            <person name="Haridas S."/>
            <person name="He G."/>
            <person name="LaButti K."/>
            <person name="Lipzen A."/>
            <person name="Riley R."/>
            <person name="Salamov A."/>
            <person name="Simmons B.A."/>
            <person name="Magnuson J.K."/>
            <person name="Henrissat B."/>
            <person name="Mortensen U.H."/>
            <person name="Larsen T.O."/>
            <person name="Devries R.P."/>
            <person name="Grigoriev I.V."/>
            <person name="Machida M."/>
            <person name="Baker S.E."/>
            <person name="Andersen M.R."/>
            <person name="Cantor M.N."/>
            <person name="Hua S.X."/>
        </authorList>
    </citation>
    <scope>NUCLEOTIDE SEQUENCE [LARGE SCALE GENOMIC DNA]</scope>
    <source>
        <strain evidence="1 2">CBS 117616</strain>
    </source>
</reference>
<sequence>MLPCYAFDYAKGFQVLTRRSLAYGERGHIMEVNPIDNIRLHRPPRIIRTLSSQKAYILYVYANKLGAPIEQVNAAKGRLRNVLNRELFCEDQFI</sequence>
<gene>
    <name evidence="1" type="ORF">BDV36DRAFT_248695</name>
</gene>
<feature type="non-terminal residue" evidence="1">
    <location>
        <position position="94"/>
    </location>
</feature>
<evidence type="ECO:0000313" key="1">
    <source>
        <dbReference type="EMBL" id="KAE8420838.1"/>
    </source>
</evidence>
<proteinExistence type="predicted"/>
<dbReference type="Proteomes" id="UP000325395">
    <property type="component" value="Unassembled WGS sequence"/>
</dbReference>
<accession>A0ABQ6WUQ1</accession>
<organism evidence="1 2">
    <name type="scientific">Aspergillus pseudocaelatus</name>
    <dbReference type="NCBI Taxonomy" id="1825620"/>
    <lineage>
        <taxon>Eukaryota</taxon>
        <taxon>Fungi</taxon>
        <taxon>Dikarya</taxon>
        <taxon>Ascomycota</taxon>
        <taxon>Pezizomycotina</taxon>
        <taxon>Eurotiomycetes</taxon>
        <taxon>Eurotiomycetidae</taxon>
        <taxon>Eurotiales</taxon>
        <taxon>Aspergillaceae</taxon>
        <taxon>Aspergillus</taxon>
        <taxon>Aspergillus subgen. Circumdati</taxon>
    </lineage>
</organism>
<evidence type="ECO:0000313" key="2">
    <source>
        <dbReference type="Proteomes" id="UP000325395"/>
    </source>
</evidence>
<dbReference type="EMBL" id="ML735705">
    <property type="protein sequence ID" value="KAE8420838.1"/>
    <property type="molecule type" value="Genomic_DNA"/>
</dbReference>
<keyword evidence="2" id="KW-1185">Reference proteome</keyword>